<gene>
    <name evidence="4" type="ORF">NNL38_17035</name>
</gene>
<dbReference type="CDD" id="cd04301">
    <property type="entry name" value="NAT_SF"/>
    <property type="match status" value="1"/>
</dbReference>
<dbReference type="InterPro" id="IPR016181">
    <property type="entry name" value="Acyl_CoA_acyltransferase"/>
</dbReference>
<reference evidence="4" key="1">
    <citation type="submission" date="2022-07" db="EMBL/GenBank/DDBJ databases">
        <title>Genome sequencing of Photobacterium atrarenae GJH2-4.</title>
        <authorList>
            <person name="Park S.-J."/>
        </authorList>
    </citation>
    <scope>NUCLEOTIDE SEQUENCE</scope>
    <source>
        <strain evidence="4">GJH2-4</strain>
    </source>
</reference>
<dbReference type="SUPFAM" id="SSF55729">
    <property type="entry name" value="Acyl-CoA N-acyltransferases (Nat)"/>
    <property type="match status" value="1"/>
</dbReference>
<evidence type="ECO:0000259" key="3">
    <source>
        <dbReference type="PROSITE" id="PS51186"/>
    </source>
</evidence>
<feature type="domain" description="N-acetyltransferase" evidence="3">
    <location>
        <begin position="8"/>
        <end position="162"/>
    </location>
</feature>
<dbReference type="PANTHER" id="PTHR43877">
    <property type="entry name" value="AMINOALKYLPHOSPHONATE N-ACETYLTRANSFERASE-RELATED-RELATED"/>
    <property type="match status" value="1"/>
</dbReference>
<keyword evidence="1" id="KW-0808">Transferase</keyword>
<dbReference type="InterPro" id="IPR000182">
    <property type="entry name" value="GNAT_dom"/>
</dbReference>
<evidence type="ECO:0000256" key="2">
    <source>
        <dbReference type="ARBA" id="ARBA00023315"/>
    </source>
</evidence>
<dbReference type="Proteomes" id="UP001057998">
    <property type="component" value="Chromosome 2"/>
</dbReference>
<dbReference type="InterPro" id="IPR050832">
    <property type="entry name" value="Bact_Acetyltransf"/>
</dbReference>
<evidence type="ECO:0000313" key="5">
    <source>
        <dbReference type="Proteomes" id="UP001057998"/>
    </source>
</evidence>
<organism evidence="4 5">
    <name type="scientific">Photobacterium atrarenae</name>
    <dbReference type="NCBI Taxonomy" id="865757"/>
    <lineage>
        <taxon>Bacteria</taxon>
        <taxon>Pseudomonadati</taxon>
        <taxon>Pseudomonadota</taxon>
        <taxon>Gammaproteobacteria</taxon>
        <taxon>Vibrionales</taxon>
        <taxon>Vibrionaceae</taxon>
        <taxon>Photobacterium</taxon>
    </lineage>
</organism>
<keyword evidence="5" id="KW-1185">Reference proteome</keyword>
<keyword evidence="2" id="KW-0012">Acyltransferase</keyword>
<proteinExistence type="predicted"/>
<evidence type="ECO:0000256" key="1">
    <source>
        <dbReference type="ARBA" id="ARBA00022679"/>
    </source>
</evidence>
<dbReference type="RefSeq" id="WP_255391629.1">
    <property type="nucleotide sequence ID" value="NZ_CP101509.1"/>
</dbReference>
<dbReference type="PROSITE" id="PS51186">
    <property type="entry name" value="GNAT"/>
    <property type="match status" value="1"/>
</dbReference>
<evidence type="ECO:0000313" key="4">
    <source>
        <dbReference type="EMBL" id="UTV30283.1"/>
    </source>
</evidence>
<dbReference type="PANTHER" id="PTHR43877:SF2">
    <property type="entry name" value="AMINOALKYLPHOSPHONATE N-ACETYLTRANSFERASE-RELATED"/>
    <property type="match status" value="1"/>
</dbReference>
<dbReference type="Pfam" id="PF00583">
    <property type="entry name" value="Acetyltransf_1"/>
    <property type="match status" value="1"/>
</dbReference>
<dbReference type="EMBL" id="CP101509">
    <property type="protein sequence ID" value="UTV30283.1"/>
    <property type="molecule type" value="Genomic_DNA"/>
</dbReference>
<name>A0ABY5GPS1_9GAMM</name>
<protein>
    <submittedName>
        <fullName evidence="4">GNAT family N-acetyltransferase</fullName>
    </submittedName>
</protein>
<accession>A0ABY5GPS1</accession>
<sequence length="169" mass="19358">MMKQTPQLTFTAVDLNRDLELCLEFRRETHRVSYGNLDHFSREETLAWFEALAANPDAGFLHVRDAGEIIGQLEYQCPRTDAEGQRYGYINLIYLVPAYRHRHLGGRLQAYMLDQFQAQGCSQARLRYLPRNTAAGAFYHRQGWQPVGAVQSNGQLMEKSLAGRHRAGE</sequence>
<dbReference type="Gene3D" id="3.40.630.30">
    <property type="match status" value="1"/>
</dbReference>